<dbReference type="RefSeq" id="WP_284324173.1">
    <property type="nucleotide sequence ID" value="NZ_BSPP01000004.1"/>
</dbReference>
<evidence type="ECO:0000259" key="4">
    <source>
        <dbReference type="PROSITE" id="PS01124"/>
    </source>
</evidence>
<comment type="caution">
    <text evidence="5">The sequence shown here is derived from an EMBL/GenBank/DDBJ whole genome shotgun (WGS) entry which is preliminary data.</text>
</comment>
<dbReference type="PANTHER" id="PTHR46796">
    <property type="entry name" value="HTH-TYPE TRANSCRIPTIONAL ACTIVATOR RHAS-RELATED"/>
    <property type="match status" value="1"/>
</dbReference>
<keyword evidence="1" id="KW-0805">Transcription regulation</keyword>
<organism evidence="5 6">
    <name type="scientific">Cypionkella aquatica</name>
    <dbReference type="NCBI Taxonomy" id="1756042"/>
    <lineage>
        <taxon>Bacteria</taxon>
        <taxon>Pseudomonadati</taxon>
        <taxon>Pseudomonadota</taxon>
        <taxon>Alphaproteobacteria</taxon>
        <taxon>Rhodobacterales</taxon>
        <taxon>Paracoccaceae</taxon>
        <taxon>Cypionkella</taxon>
    </lineage>
</organism>
<reference evidence="5 6" key="1">
    <citation type="journal article" date="2014" name="Int. J. Syst. Evol. Microbiol.">
        <title>Complete genome sequence of Corynebacterium casei LMG S-19264T (=DSM 44701T), isolated from a smear-ripened cheese.</title>
        <authorList>
            <consortium name="US DOE Joint Genome Institute (JGI-PGF)"/>
            <person name="Walter F."/>
            <person name="Albersmeier A."/>
            <person name="Kalinowski J."/>
            <person name="Ruckert C."/>
        </authorList>
    </citation>
    <scope>NUCLEOTIDE SEQUENCE [LARGE SCALE GENOMIC DNA]</scope>
    <source>
        <strain evidence="5 6">NBRC 111766</strain>
    </source>
</reference>
<dbReference type="AlphaFoldDB" id="A0AA37TWF0"/>
<dbReference type="InterPro" id="IPR009057">
    <property type="entry name" value="Homeodomain-like_sf"/>
</dbReference>
<dbReference type="Gene3D" id="1.10.10.60">
    <property type="entry name" value="Homeodomain-like"/>
    <property type="match status" value="2"/>
</dbReference>
<name>A0AA37TWF0_9RHOB</name>
<gene>
    <name evidence="5" type="ORF">GCM10010873_09360</name>
</gene>
<dbReference type="SMART" id="SM00342">
    <property type="entry name" value="HTH_ARAC"/>
    <property type="match status" value="1"/>
</dbReference>
<accession>A0AA37TWF0</accession>
<dbReference type="Pfam" id="PF12833">
    <property type="entry name" value="HTH_18"/>
    <property type="match status" value="1"/>
</dbReference>
<dbReference type="PANTHER" id="PTHR46796:SF14">
    <property type="entry name" value="TRANSCRIPTIONAL REGULATORY PROTEIN"/>
    <property type="match status" value="1"/>
</dbReference>
<sequence length="295" mass="31845">MTFRPKMTAFTDGIRALSDLRWRAWAGVVADLWHAEGRLGGVGHYVSPDPRIVIFLKDGGKAIRLADSPVDVAARPAAQITYIPAGMPLWSQIVQPGEFRHIDLHFDSVALAQKLGERFGMAAATAALARPVTLDGVPEIDAIAHLLADELQGDGLHDLYGEGLVQAILGRVLAYDQIALAEPLRGGLTPHQMRRVTDFMQANLHRRVSIAELAAQIGLSESWFARAFKQSNGETPHGWQQNLRITAAKAMLGRDDATLVGVAAATGFADQAHMTRAFRGVTGTTPAAWRRGHGG</sequence>
<dbReference type="EMBL" id="BSPP01000004">
    <property type="protein sequence ID" value="GLS85962.1"/>
    <property type="molecule type" value="Genomic_DNA"/>
</dbReference>
<feature type="domain" description="HTH araC/xylS-type" evidence="4">
    <location>
        <begin position="194"/>
        <end position="292"/>
    </location>
</feature>
<protein>
    <submittedName>
        <fullName evidence="5">Transcriptional regulator</fullName>
    </submittedName>
</protein>
<dbReference type="InterPro" id="IPR018060">
    <property type="entry name" value="HTH_AraC"/>
</dbReference>
<evidence type="ECO:0000313" key="5">
    <source>
        <dbReference type="EMBL" id="GLS85962.1"/>
    </source>
</evidence>
<evidence type="ECO:0000256" key="1">
    <source>
        <dbReference type="ARBA" id="ARBA00023015"/>
    </source>
</evidence>
<dbReference type="SUPFAM" id="SSF46689">
    <property type="entry name" value="Homeodomain-like"/>
    <property type="match status" value="2"/>
</dbReference>
<keyword evidence="3" id="KW-0804">Transcription</keyword>
<evidence type="ECO:0000256" key="2">
    <source>
        <dbReference type="ARBA" id="ARBA00023125"/>
    </source>
</evidence>
<dbReference type="InterPro" id="IPR050204">
    <property type="entry name" value="AraC_XylS_family_regulators"/>
</dbReference>
<dbReference type="GO" id="GO:0043565">
    <property type="term" value="F:sequence-specific DNA binding"/>
    <property type="evidence" value="ECO:0007669"/>
    <property type="project" value="InterPro"/>
</dbReference>
<evidence type="ECO:0000313" key="6">
    <source>
        <dbReference type="Proteomes" id="UP001157355"/>
    </source>
</evidence>
<keyword evidence="2" id="KW-0238">DNA-binding</keyword>
<dbReference type="PROSITE" id="PS01124">
    <property type="entry name" value="HTH_ARAC_FAMILY_2"/>
    <property type="match status" value="1"/>
</dbReference>
<dbReference type="GO" id="GO:0003700">
    <property type="term" value="F:DNA-binding transcription factor activity"/>
    <property type="evidence" value="ECO:0007669"/>
    <property type="project" value="InterPro"/>
</dbReference>
<proteinExistence type="predicted"/>
<keyword evidence="6" id="KW-1185">Reference proteome</keyword>
<evidence type="ECO:0000256" key="3">
    <source>
        <dbReference type="ARBA" id="ARBA00023163"/>
    </source>
</evidence>
<dbReference type="Proteomes" id="UP001157355">
    <property type="component" value="Unassembled WGS sequence"/>
</dbReference>